<protein>
    <submittedName>
        <fullName evidence="1">Uncharacterized protein</fullName>
    </submittedName>
</protein>
<comment type="caution">
    <text evidence="1">The sequence shown here is derived from an EMBL/GenBank/DDBJ whole genome shotgun (WGS) entry which is preliminary data.</text>
</comment>
<sequence>MAEADLDVIIRSIAKKQHKVLMDAAKKRHGRLMGLAAKAKDKETRARHKQVARDTLMLAGAAARRLQITAENAADSYARSMKKAAEEMAASKAVEKKAVEKKATKKKKG</sequence>
<accession>A0A1J5PSZ7</accession>
<organism evidence="1">
    <name type="scientific">mine drainage metagenome</name>
    <dbReference type="NCBI Taxonomy" id="410659"/>
    <lineage>
        <taxon>unclassified sequences</taxon>
        <taxon>metagenomes</taxon>
        <taxon>ecological metagenomes</taxon>
    </lineage>
</organism>
<proteinExistence type="predicted"/>
<gene>
    <name evidence="1" type="ORF">GALL_441040</name>
</gene>
<dbReference type="AlphaFoldDB" id="A0A1J5PSZ7"/>
<evidence type="ECO:0000313" key="1">
    <source>
        <dbReference type="EMBL" id="OIQ74250.1"/>
    </source>
</evidence>
<dbReference type="EMBL" id="MLJW01002575">
    <property type="protein sequence ID" value="OIQ74250.1"/>
    <property type="molecule type" value="Genomic_DNA"/>
</dbReference>
<reference evidence="1" key="1">
    <citation type="submission" date="2016-10" db="EMBL/GenBank/DDBJ databases">
        <title>Sequence of Gallionella enrichment culture.</title>
        <authorList>
            <person name="Poehlein A."/>
            <person name="Muehling M."/>
            <person name="Daniel R."/>
        </authorList>
    </citation>
    <scope>NUCLEOTIDE SEQUENCE</scope>
</reference>
<name>A0A1J5PSZ7_9ZZZZ</name>